<keyword evidence="7" id="KW-0902">Two-component regulatory system</keyword>
<dbReference type="GO" id="GO:0000155">
    <property type="term" value="F:phosphorelay sensor kinase activity"/>
    <property type="evidence" value="ECO:0007669"/>
    <property type="project" value="InterPro"/>
</dbReference>
<evidence type="ECO:0000256" key="7">
    <source>
        <dbReference type="ARBA" id="ARBA00023012"/>
    </source>
</evidence>
<comment type="subcellular location">
    <subcellularLocation>
        <location evidence="2">Membrane</location>
    </subcellularLocation>
</comment>
<dbReference type="SUPFAM" id="SSF47384">
    <property type="entry name" value="Homodimeric domain of signal transducing histidine kinase"/>
    <property type="match status" value="1"/>
</dbReference>
<evidence type="ECO:0000256" key="4">
    <source>
        <dbReference type="ARBA" id="ARBA00022553"/>
    </source>
</evidence>
<accession>A0A1T4N520</accession>
<dbReference type="InterPro" id="IPR004358">
    <property type="entry name" value="Sig_transdc_His_kin-like_C"/>
</dbReference>
<dbReference type="InterPro" id="IPR036097">
    <property type="entry name" value="HisK_dim/P_sf"/>
</dbReference>
<dbReference type="InterPro" id="IPR050351">
    <property type="entry name" value="BphY/WalK/GraS-like"/>
</dbReference>
<dbReference type="SUPFAM" id="SSF55874">
    <property type="entry name" value="ATPase domain of HSP90 chaperone/DNA topoisomerase II/histidine kinase"/>
    <property type="match status" value="1"/>
</dbReference>
<dbReference type="Proteomes" id="UP000190328">
    <property type="component" value="Unassembled WGS sequence"/>
</dbReference>
<evidence type="ECO:0000256" key="8">
    <source>
        <dbReference type="SAM" id="Phobius"/>
    </source>
</evidence>
<keyword evidence="11" id="KW-1185">Reference proteome</keyword>
<evidence type="ECO:0000256" key="2">
    <source>
        <dbReference type="ARBA" id="ARBA00004370"/>
    </source>
</evidence>
<dbReference type="EC" id="2.7.13.3" evidence="3"/>
<evidence type="ECO:0000256" key="3">
    <source>
        <dbReference type="ARBA" id="ARBA00012438"/>
    </source>
</evidence>
<dbReference type="SMART" id="SM00387">
    <property type="entry name" value="HATPase_c"/>
    <property type="match status" value="1"/>
</dbReference>
<dbReference type="EMBL" id="FUXI01000013">
    <property type="protein sequence ID" value="SJZ74332.1"/>
    <property type="molecule type" value="Genomic_DNA"/>
</dbReference>
<gene>
    <name evidence="10" type="ORF">SAMN02745116_01310</name>
</gene>
<dbReference type="OrthoDB" id="9813151at2"/>
<dbReference type="InterPro" id="IPR003594">
    <property type="entry name" value="HATPase_dom"/>
</dbReference>
<protein>
    <recommendedName>
        <fullName evidence="3">histidine kinase</fullName>
        <ecNumber evidence="3">2.7.13.3</ecNumber>
    </recommendedName>
</protein>
<evidence type="ECO:0000256" key="1">
    <source>
        <dbReference type="ARBA" id="ARBA00000085"/>
    </source>
</evidence>
<dbReference type="Gene3D" id="3.30.565.10">
    <property type="entry name" value="Histidine kinase-like ATPase, C-terminal domain"/>
    <property type="match status" value="1"/>
</dbReference>
<evidence type="ECO:0000313" key="10">
    <source>
        <dbReference type="EMBL" id="SJZ74332.1"/>
    </source>
</evidence>
<proteinExistence type="predicted"/>
<dbReference type="SMART" id="SM00388">
    <property type="entry name" value="HisKA"/>
    <property type="match status" value="1"/>
</dbReference>
<dbReference type="Pfam" id="PF00512">
    <property type="entry name" value="HisKA"/>
    <property type="match status" value="1"/>
</dbReference>
<dbReference type="AlphaFoldDB" id="A0A1T4N520"/>
<name>A0A1T4N520_9ENTE</name>
<dbReference type="GO" id="GO:0004721">
    <property type="term" value="F:phosphoprotein phosphatase activity"/>
    <property type="evidence" value="ECO:0007669"/>
    <property type="project" value="TreeGrafter"/>
</dbReference>
<feature type="transmembrane region" description="Helical" evidence="8">
    <location>
        <begin position="12"/>
        <end position="33"/>
    </location>
</feature>
<feature type="domain" description="Histidine kinase" evidence="9">
    <location>
        <begin position="223"/>
        <end position="440"/>
    </location>
</feature>
<dbReference type="PROSITE" id="PS50109">
    <property type="entry name" value="HIS_KIN"/>
    <property type="match status" value="1"/>
</dbReference>
<dbReference type="FunFam" id="3.30.565.10:FF:000006">
    <property type="entry name" value="Sensor histidine kinase WalK"/>
    <property type="match status" value="1"/>
</dbReference>
<dbReference type="PANTHER" id="PTHR45453:SF1">
    <property type="entry name" value="PHOSPHATE REGULON SENSOR PROTEIN PHOR"/>
    <property type="match status" value="1"/>
</dbReference>
<dbReference type="Gene3D" id="1.10.287.130">
    <property type="match status" value="1"/>
</dbReference>
<evidence type="ECO:0000313" key="11">
    <source>
        <dbReference type="Proteomes" id="UP000190328"/>
    </source>
</evidence>
<dbReference type="InterPro" id="IPR003661">
    <property type="entry name" value="HisK_dim/P_dom"/>
</dbReference>
<keyword evidence="8" id="KW-1133">Transmembrane helix</keyword>
<feature type="transmembrane region" description="Helical" evidence="8">
    <location>
        <begin position="183"/>
        <end position="203"/>
    </location>
</feature>
<dbReference type="Pfam" id="PF02518">
    <property type="entry name" value="HATPase_c"/>
    <property type="match status" value="1"/>
</dbReference>
<dbReference type="GO" id="GO:0016036">
    <property type="term" value="P:cellular response to phosphate starvation"/>
    <property type="evidence" value="ECO:0007669"/>
    <property type="project" value="TreeGrafter"/>
</dbReference>
<dbReference type="InterPro" id="IPR005467">
    <property type="entry name" value="His_kinase_dom"/>
</dbReference>
<keyword evidence="4" id="KW-0597">Phosphoprotein</keyword>
<sequence length="440" mass="50272">MHADLSKKQLQRFFIQNVFAFALVFSLLGLIVINVMHQSAYMDVDEQLQRIAKMSFSLQSDGTRLMIVPEDKPEVNQENQGKPKRLGSIGFQSQIILWSKDKEQVASTMNNLELGNLSNQIKFSSLNKGSIQEVSSMNAYGEKIYFHSILTEFKGDERTGIAYIQVLSNTNQVRESVSHFEKIIVWCMVIFWLLSLILSFYLARISMRPLLSAWSKQQEFVENASHELRTPLAIIQNKLETLFTKPDESILEHSEEIADSLGEIRRLRNLTSDLLLLARRDGTQVQVNKEEVEISKLTKKITDDYAELAKLDEKVLRYEFDENGSDHFWLDKKLYQQLMVILLDNAIKYTNTGDEIVVSTHITKSELELVVKDTGIGMTDEVKRKIFERFVRADASRNKQTGGFGLGLSIAKQMMEQLGGKIMVLDNLPKGSVFKISFPK</sequence>
<dbReference type="PANTHER" id="PTHR45453">
    <property type="entry name" value="PHOSPHATE REGULON SENSOR PROTEIN PHOR"/>
    <property type="match status" value="1"/>
</dbReference>
<evidence type="ECO:0000256" key="6">
    <source>
        <dbReference type="ARBA" id="ARBA00022777"/>
    </source>
</evidence>
<dbReference type="STRING" id="263852.SAMN02745116_01310"/>
<evidence type="ECO:0000256" key="5">
    <source>
        <dbReference type="ARBA" id="ARBA00022679"/>
    </source>
</evidence>
<dbReference type="GO" id="GO:0005886">
    <property type="term" value="C:plasma membrane"/>
    <property type="evidence" value="ECO:0007669"/>
    <property type="project" value="TreeGrafter"/>
</dbReference>
<dbReference type="CDD" id="cd00082">
    <property type="entry name" value="HisKA"/>
    <property type="match status" value="1"/>
</dbReference>
<dbReference type="PRINTS" id="PR00344">
    <property type="entry name" value="BCTRLSENSOR"/>
</dbReference>
<organism evidence="10 11">
    <name type="scientific">Pilibacter termitis</name>
    <dbReference type="NCBI Taxonomy" id="263852"/>
    <lineage>
        <taxon>Bacteria</taxon>
        <taxon>Bacillati</taxon>
        <taxon>Bacillota</taxon>
        <taxon>Bacilli</taxon>
        <taxon>Lactobacillales</taxon>
        <taxon>Enterococcaceae</taxon>
        <taxon>Pilibacter</taxon>
    </lineage>
</organism>
<dbReference type="RefSeq" id="WP_078807247.1">
    <property type="nucleotide sequence ID" value="NZ_FUXI01000013.1"/>
</dbReference>
<dbReference type="InterPro" id="IPR036890">
    <property type="entry name" value="HATPase_C_sf"/>
</dbReference>
<keyword evidence="6 10" id="KW-0418">Kinase</keyword>
<keyword evidence="8" id="KW-0472">Membrane</keyword>
<evidence type="ECO:0000259" key="9">
    <source>
        <dbReference type="PROSITE" id="PS50109"/>
    </source>
</evidence>
<comment type="catalytic activity">
    <reaction evidence="1">
        <text>ATP + protein L-histidine = ADP + protein N-phospho-L-histidine.</text>
        <dbReference type="EC" id="2.7.13.3"/>
    </reaction>
</comment>
<keyword evidence="5" id="KW-0808">Transferase</keyword>
<keyword evidence="8" id="KW-0812">Transmembrane</keyword>
<reference evidence="10 11" key="1">
    <citation type="submission" date="2017-02" db="EMBL/GenBank/DDBJ databases">
        <authorList>
            <person name="Peterson S.W."/>
        </authorList>
    </citation>
    <scope>NUCLEOTIDE SEQUENCE [LARGE SCALE GENOMIC DNA]</scope>
    <source>
        <strain evidence="10 11">ATCC BAA-1030</strain>
    </source>
</reference>